<reference evidence="2 3" key="1">
    <citation type="submission" date="2019-03" db="EMBL/GenBank/DDBJ databases">
        <title>Rhodosporidium diobovatum UCD-FST 08-225 genome sequencing, assembly, and annotation.</title>
        <authorList>
            <person name="Fakankun I.U."/>
            <person name="Fristensky B."/>
            <person name="Levin D.B."/>
        </authorList>
    </citation>
    <scope>NUCLEOTIDE SEQUENCE [LARGE SCALE GENOMIC DNA]</scope>
    <source>
        <strain evidence="2 3">UCD-FST 08-225</strain>
    </source>
</reference>
<dbReference type="EMBL" id="SOZI01000023">
    <property type="protein sequence ID" value="TNY22596.1"/>
    <property type="molecule type" value="Genomic_DNA"/>
</dbReference>
<protein>
    <submittedName>
        <fullName evidence="2">Uncharacterized protein</fullName>
    </submittedName>
</protein>
<evidence type="ECO:0000313" key="3">
    <source>
        <dbReference type="Proteomes" id="UP000311382"/>
    </source>
</evidence>
<dbReference type="AlphaFoldDB" id="A0A5C5G243"/>
<accession>A0A5C5G243</accession>
<comment type="caution">
    <text evidence="2">The sequence shown here is derived from an EMBL/GenBank/DDBJ whole genome shotgun (WGS) entry which is preliminary data.</text>
</comment>
<dbReference type="Proteomes" id="UP000311382">
    <property type="component" value="Unassembled WGS sequence"/>
</dbReference>
<organism evidence="2 3">
    <name type="scientific">Rhodotorula diobovata</name>
    <dbReference type="NCBI Taxonomy" id="5288"/>
    <lineage>
        <taxon>Eukaryota</taxon>
        <taxon>Fungi</taxon>
        <taxon>Dikarya</taxon>
        <taxon>Basidiomycota</taxon>
        <taxon>Pucciniomycotina</taxon>
        <taxon>Microbotryomycetes</taxon>
        <taxon>Sporidiobolales</taxon>
        <taxon>Sporidiobolaceae</taxon>
        <taxon>Rhodotorula</taxon>
    </lineage>
</organism>
<feature type="compositionally biased region" description="Polar residues" evidence="1">
    <location>
        <begin position="1"/>
        <end position="13"/>
    </location>
</feature>
<sequence length="214" mass="22915">MTATAGSRSTLTSWRERRAAELSQSAKVTGWRLERTSERSKVRLSPFDDRKDGLLVTDLEVERLTADASSSEESSTGGCGFIKTCSPLRRMSSSPPLASTRRKSTGRPTRGRQPGSAVGAGLAEAAQHGVGLDEGPSAVADCVLAVRGRESLVDDGEELGKARHDVGCWSRCLLSGQAERVSSELGRVCKQPLERVEGRVEARATELPPGPLKR</sequence>
<evidence type="ECO:0000313" key="2">
    <source>
        <dbReference type="EMBL" id="TNY22596.1"/>
    </source>
</evidence>
<keyword evidence="3" id="KW-1185">Reference proteome</keyword>
<proteinExistence type="predicted"/>
<feature type="region of interest" description="Disordered" evidence="1">
    <location>
        <begin position="1"/>
        <end position="28"/>
    </location>
</feature>
<feature type="region of interest" description="Disordered" evidence="1">
    <location>
        <begin position="85"/>
        <end position="122"/>
    </location>
</feature>
<name>A0A5C5G243_9BASI</name>
<gene>
    <name evidence="2" type="ORF">DMC30DRAFT_136322</name>
</gene>
<feature type="compositionally biased region" description="Low complexity" evidence="1">
    <location>
        <begin position="86"/>
        <end position="99"/>
    </location>
</feature>
<evidence type="ECO:0000256" key="1">
    <source>
        <dbReference type="SAM" id="MobiDB-lite"/>
    </source>
</evidence>